<keyword evidence="7 9" id="KW-0408">Iron</keyword>
<evidence type="ECO:0000256" key="12">
    <source>
        <dbReference type="SAM" id="Phobius"/>
    </source>
</evidence>
<gene>
    <name evidence="13" type="ORF">F5890DRAFT_1546130</name>
</gene>
<dbReference type="Gene3D" id="1.10.630.10">
    <property type="entry name" value="Cytochrome P450"/>
    <property type="match status" value="1"/>
</dbReference>
<keyword evidence="8 10" id="KW-0503">Monooxygenase</keyword>
<dbReference type="PANTHER" id="PTHR46300:SF7">
    <property type="entry name" value="P450, PUTATIVE (EUROFUNG)-RELATED"/>
    <property type="match status" value="1"/>
</dbReference>
<dbReference type="GO" id="GO:0004497">
    <property type="term" value="F:monooxygenase activity"/>
    <property type="evidence" value="ECO:0007669"/>
    <property type="project" value="UniProtKB-KW"/>
</dbReference>
<dbReference type="PRINTS" id="PR00385">
    <property type="entry name" value="P450"/>
</dbReference>
<dbReference type="GO" id="GO:0005506">
    <property type="term" value="F:iron ion binding"/>
    <property type="evidence" value="ECO:0007669"/>
    <property type="project" value="InterPro"/>
</dbReference>
<keyword evidence="4 9" id="KW-0349">Heme</keyword>
<keyword evidence="5 9" id="KW-0479">Metal-binding</keyword>
<feature type="binding site" description="axial binding residue" evidence="9">
    <location>
        <position position="496"/>
    </location>
    <ligand>
        <name>heme</name>
        <dbReference type="ChEBI" id="CHEBI:30413"/>
    </ligand>
    <ligandPart>
        <name>Fe</name>
        <dbReference type="ChEBI" id="CHEBI:18248"/>
    </ligandPart>
</feature>
<dbReference type="GO" id="GO:0016705">
    <property type="term" value="F:oxidoreductase activity, acting on paired donors, with incorporation or reduction of molecular oxygen"/>
    <property type="evidence" value="ECO:0007669"/>
    <property type="project" value="InterPro"/>
</dbReference>
<feature type="compositionally biased region" description="Basic and acidic residues" evidence="11">
    <location>
        <begin position="455"/>
        <end position="475"/>
    </location>
</feature>
<evidence type="ECO:0000256" key="9">
    <source>
        <dbReference type="PIRSR" id="PIRSR602401-1"/>
    </source>
</evidence>
<keyword evidence="12" id="KW-0812">Transmembrane</keyword>
<evidence type="ECO:0000313" key="14">
    <source>
        <dbReference type="Proteomes" id="UP001163850"/>
    </source>
</evidence>
<evidence type="ECO:0000256" key="7">
    <source>
        <dbReference type="ARBA" id="ARBA00023004"/>
    </source>
</evidence>
<dbReference type="PRINTS" id="PR00463">
    <property type="entry name" value="EP450I"/>
</dbReference>
<dbReference type="Proteomes" id="UP001163850">
    <property type="component" value="Unassembled WGS sequence"/>
</dbReference>
<evidence type="ECO:0000256" key="2">
    <source>
        <dbReference type="ARBA" id="ARBA00005179"/>
    </source>
</evidence>
<organism evidence="13 14">
    <name type="scientific">Lentinula detonsa</name>
    <dbReference type="NCBI Taxonomy" id="2804962"/>
    <lineage>
        <taxon>Eukaryota</taxon>
        <taxon>Fungi</taxon>
        <taxon>Dikarya</taxon>
        <taxon>Basidiomycota</taxon>
        <taxon>Agaricomycotina</taxon>
        <taxon>Agaricomycetes</taxon>
        <taxon>Agaricomycetidae</taxon>
        <taxon>Agaricales</taxon>
        <taxon>Marasmiineae</taxon>
        <taxon>Omphalotaceae</taxon>
        <taxon>Lentinula</taxon>
    </lineage>
</organism>
<comment type="cofactor">
    <cofactor evidence="1 9">
        <name>heme</name>
        <dbReference type="ChEBI" id="CHEBI:30413"/>
    </cofactor>
</comment>
<evidence type="ECO:0000256" key="6">
    <source>
        <dbReference type="ARBA" id="ARBA00023002"/>
    </source>
</evidence>
<dbReference type="GO" id="GO:0020037">
    <property type="term" value="F:heme binding"/>
    <property type="evidence" value="ECO:0007669"/>
    <property type="project" value="InterPro"/>
</dbReference>
<keyword evidence="12" id="KW-0472">Membrane</keyword>
<evidence type="ECO:0000256" key="11">
    <source>
        <dbReference type="SAM" id="MobiDB-lite"/>
    </source>
</evidence>
<keyword evidence="12" id="KW-1133">Transmembrane helix</keyword>
<evidence type="ECO:0000256" key="5">
    <source>
        <dbReference type="ARBA" id="ARBA00022723"/>
    </source>
</evidence>
<dbReference type="EMBL" id="MU802309">
    <property type="protein sequence ID" value="KAJ3979584.1"/>
    <property type="molecule type" value="Genomic_DNA"/>
</dbReference>
<comment type="similarity">
    <text evidence="3 10">Belongs to the cytochrome P450 family.</text>
</comment>
<sequence>MGHTRYSSRCISPYLLSTIRRLFTASICCVRPQLLTSLLIGLCLSILTGLFLRHYLQPNKQIHTPPGPKGTFFTGVKDQLSQTPWKVYAQWAEHYQSPVISFWVYNRRTVVLNDHKSVRDLLDKRASLYSDRPKSWMYHELCGRGQSVFNISSLDSRHGKYRKLIQHGLSGRSICDYHDLLENEANIFVESITREPKAFQHHIRRNVAAVIMKIAYGYSLTENNDPFIRVAEESAQISGWALTPGRWIVDYYPIVRFLPSWFPFAHFKRQGERWRKQLESLSDVPHNWVKKQMKHSNYEECFTTRLLRPDEGAEAEDIVKWAAGGLYAGASDTTVSALTSFILLMALFPDAQAEAQREIAEFCGAGRVPAIVDLPHLPYLSALYKEVLRYAPVSNLALPHRVVQDDVYQSYHIPKDSTIIANTWAILHDPAIYPEPFEFRPSRFIDNAPMLDQHQPHYGDLEDTNHSGCSKRSDNSDIETDPDPRAYCFGYGRRSCPGMRLAEISVLLIMSRVLSQFQISLPVGVEPTPQVEFTSGITSHVKQFDITIKLRQ</sequence>
<evidence type="ECO:0000313" key="13">
    <source>
        <dbReference type="EMBL" id="KAJ3979584.1"/>
    </source>
</evidence>
<dbReference type="InterPro" id="IPR002401">
    <property type="entry name" value="Cyt_P450_E_grp-I"/>
</dbReference>
<evidence type="ECO:0000256" key="8">
    <source>
        <dbReference type="ARBA" id="ARBA00023033"/>
    </source>
</evidence>
<dbReference type="InterPro" id="IPR050364">
    <property type="entry name" value="Cytochrome_P450_fung"/>
</dbReference>
<name>A0AA38UMW6_9AGAR</name>
<reference evidence="13" key="1">
    <citation type="submission" date="2022-08" db="EMBL/GenBank/DDBJ databases">
        <authorList>
            <consortium name="DOE Joint Genome Institute"/>
            <person name="Min B."/>
            <person name="Riley R."/>
            <person name="Sierra-Patev S."/>
            <person name="Naranjo-Ortiz M."/>
            <person name="Looney B."/>
            <person name="Konkel Z."/>
            <person name="Slot J.C."/>
            <person name="Sakamoto Y."/>
            <person name="Steenwyk J.L."/>
            <person name="Rokas A."/>
            <person name="Carro J."/>
            <person name="Camarero S."/>
            <person name="Ferreira P."/>
            <person name="Molpeceres G."/>
            <person name="Ruiz-Duenas F.J."/>
            <person name="Serrano A."/>
            <person name="Henrissat B."/>
            <person name="Drula E."/>
            <person name="Hughes K.W."/>
            <person name="Mata J.L."/>
            <person name="Ishikawa N.K."/>
            <person name="Vargas-Isla R."/>
            <person name="Ushijima S."/>
            <person name="Smith C.A."/>
            <person name="Ahrendt S."/>
            <person name="Andreopoulos W."/>
            <person name="He G."/>
            <person name="Labutti K."/>
            <person name="Lipzen A."/>
            <person name="Ng V."/>
            <person name="Sandor L."/>
            <person name="Barry K."/>
            <person name="Martinez A.T."/>
            <person name="Xiao Y."/>
            <person name="Gibbons J.G."/>
            <person name="Terashima K."/>
            <person name="Hibbett D.S."/>
            <person name="Grigoriev I.V."/>
        </authorList>
    </citation>
    <scope>NUCLEOTIDE SEQUENCE</scope>
    <source>
        <strain evidence="13">TFB7829</strain>
    </source>
</reference>
<accession>A0AA38UMW6</accession>
<dbReference type="CDD" id="cd11065">
    <property type="entry name" value="CYP64-like"/>
    <property type="match status" value="1"/>
</dbReference>
<proteinExistence type="inferred from homology"/>
<feature type="region of interest" description="Disordered" evidence="11">
    <location>
        <begin position="455"/>
        <end position="478"/>
    </location>
</feature>
<feature type="transmembrane region" description="Helical" evidence="12">
    <location>
        <begin position="34"/>
        <end position="56"/>
    </location>
</feature>
<evidence type="ECO:0000256" key="1">
    <source>
        <dbReference type="ARBA" id="ARBA00001971"/>
    </source>
</evidence>
<evidence type="ECO:0000256" key="4">
    <source>
        <dbReference type="ARBA" id="ARBA00022617"/>
    </source>
</evidence>
<dbReference type="InterPro" id="IPR036396">
    <property type="entry name" value="Cyt_P450_sf"/>
</dbReference>
<dbReference type="PANTHER" id="PTHR46300">
    <property type="entry name" value="P450, PUTATIVE (EUROFUNG)-RELATED-RELATED"/>
    <property type="match status" value="1"/>
</dbReference>
<dbReference type="SUPFAM" id="SSF48264">
    <property type="entry name" value="Cytochrome P450"/>
    <property type="match status" value="1"/>
</dbReference>
<comment type="pathway">
    <text evidence="2">Secondary metabolite biosynthesis.</text>
</comment>
<comment type="caution">
    <text evidence="13">The sequence shown here is derived from an EMBL/GenBank/DDBJ whole genome shotgun (WGS) entry which is preliminary data.</text>
</comment>
<dbReference type="InterPro" id="IPR001128">
    <property type="entry name" value="Cyt_P450"/>
</dbReference>
<protein>
    <submittedName>
        <fullName evidence="13">Cytochrome P450</fullName>
    </submittedName>
</protein>
<dbReference type="Pfam" id="PF00067">
    <property type="entry name" value="p450"/>
    <property type="match status" value="1"/>
</dbReference>
<dbReference type="InterPro" id="IPR017972">
    <property type="entry name" value="Cyt_P450_CS"/>
</dbReference>
<evidence type="ECO:0000256" key="10">
    <source>
        <dbReference type="RuleBase" id="RU000461"/>
    </source>
</evidence>
<keyword evidence="6 10" id="KW-0560">Oxidoreductase</keyword>
<dbReference type="PROSITE" id="PS00086">
    <property type="entry name" value="CYTOCHROME_P450"/>
    <property type="match status" value="1"/>
</dbReference>
<dbReference type="AlphaFoldDB" id="A0AA38UMW6"/>
<evidence type="ECO:0000256" key="3">
    <source>
        <dbReference type="ARBA" id="ARBA00010617"/>
    </source>
</evidence>